<dbReference type="GO" id="GO:0005886">
    <property type="term" value="C:plasma membrane"/>
    <property type="evidence" value="ECO:0007669"/>
    <property type="project" value="UniProtKB-SubCell"/>
</dbReference>
<dbReference type="CDD" id="cd06423">
    <property type="entry name" value="CESA_like"/>
    <property type="match status" value="1"/>
</dbReference>
<gene>
    <name evidence="8" type="ORF">ENS31_01105</name>
</gene>
<sequence>MFTLLEITSVLIISIIFLISFINLISAPRLTLKQNVSMRQELVSILIPARNEEKNITECINKCLDQSYPNKEIIVLNDNSTDSTKELLQKFSNHIKIIDGAELPEGWLGKNWACHQLSLQAKGKYFLFIDADVRLNEKAVEAAINEINLSETGMLSVFPTQQIKSFSEWLIVPLMNWLLLGLLPLAFVYKSKHKSFVAANGQFMLWRKDTYHSIGGHSAVKAKIVEDMEFARLCKLSGIKIKTLLGNELVFCRMYSNLGEAMNGFSKNFFPGFKINSFQFLIFVLLISIASVYPFFAWNNFANSSILLIEVVLSRIFMSLISKQNILINIFLHPVQMIFVLVVGFISVYKTHNKKLEWKERKI</sequence>
<dbReference type="AlphaFoldDB" id="A0A7V3E6D1"/>
<keyword evidence="4 8" id="KW-0808">Transferase</keyword>
<dbReference type="Pfam" id="PF00535">
    <property type="entry name" value="Glycos_transf_2"/>
    <property type="match status" value="1"/>
</dbReference>
<dbReference type="PANTHER" id="PTHR43646:SF2">
    <property type="entry name" value="GLYCOSYLTRANSFERASE 2-LIKE DOMAIN-CONTAINING PROTEIN"/>
    <property type="match status" value="1"/>
</dbReference>
<dbReference type="GO" id="GO:0016757">
    <property type="term" value="F:glycosyltransferase activity"/>
    <property type="evidence" value="ECO:0007669"/>
    <property type="project" value="UniProtKB-KW"/>
</dbReference>
<evidence type="ECO:0000313" key="8">
    <source>
        <dbReference type="EMBL" id="HFI90108.1"/>
    </source>
</evidence>
<evidence type="ECO:0000259" key="7">
    <source>
        <dbReference type="Pfam" id="PF00535"/>
    </source>
</evidence>
<evidence type="ECO:0000256" key="4">
    <source>
        <dbReference type="ARBA" id="ARBA00022679"/>
    </source>
</evidence>
<comment type="subcellular location">
    <subcellularLocation>
        <location evidence="1">Cell membrane</location>
    </subcellularLocation>
</comment>
<comment type="caution">
    <text evidence="8">The sequence shown here is derived from an EMBL/GenBank/DDBJ whole genome shotgun (WGS) entry which is preliminary data.</text>
</comment>
<name>A0A7V3E6D1_9BACT</name>
<keyword evidence="6" id="KW-1133">Transmembrane helix</keyword>
<feature type="transmembrane region" description="Helical" evidence="6">
    <location>
        <begin position="330"/>
        <end position="349"/>
    </location>
</feature>
<evidence type="ECO:0000256" key="1">
    <source>
        <dbReference type="ARBA" id="ARBA00004236"/>
    </source>
</evidence>
<dbReference type="SUPFAM" id="SSF53448">
    <property type="entry name" value="Nucleotide-diphospho-sugar transferases"/>
    <property type="match status" value="1"/>
</dbReference>
<dbReference type="InterPro" id="IPR001173">
    <property type="entry name" value="Glyco_trans_2-like"/>
</dbReference>
<protein>
    <submittedName>
        <fullName evidence="8">Glycosyltransferase</fullName>
    </submittedName>
</protein>
<reference evidence="8" key="1">
    <citation type="journal article" date="2020" name="mSystems">
        <title>Genome- and Community-Level Interaction Insights into Carbon Utilization and Element Cycling Functions of Hydrothermarchaeota in Hydrothermal Sediment.</title>
        <authorList>
            <person name="Zhou Z."/>
            <person name="Liu Y."/>
            <person name="Xu W."/>
            <person name="Pan J."/>
            <person name="Luo Z.H."/>
            <person name="Li M."/>
        </authorList>
    </citation>
    <scope>NUCLEOTIDE SEQUENCE [LARGE SCALE GENOMIC DNA]</scope>
    <source>
        <strain evidence="8">SpSt-479</strain>
    </source>
</reference>
<evidence type="ECO:0000256" key="6">
    <source>
        <dbReference type="SAM" id="Phobius"/>
    </source>
</evidence>
<feature type="transmembrane region" description="Helical" evidence="6">
    <location>
        <begin position="7"/>
        <end position="25"/>
    </location>
</feature>
<keyword evidence="2" id="KW-1003">Cell membrane</keyword>
<evidence type="ECO:0000256" key="2">
    <source>
        <dbReference type="ARBA" id="ARBA00022475"/>
    </source>
</evidence>
<keyword evidence="3" id="KW-0328">Glycosyltransferase</keyword>
<evidence type="ECO:0000256" key="5">
    <source>
        <dbReference type="ARBA" id="ARBA00023136"/>
    </source>
</evidence>
<dbReference type="Gene3D" id="3.90.550.10">
    <property type="entry name" value="Spore Coat Polysaccharide Biosynthesis Protein SpsA, Chain A"/>
    <property type="match status" value="1"/>
</dbReference>
<keyword evidence="6" id="KW-0812">Transmembrane</keyword>
<feature type="domain" description="Glycosyltransferase 2-like" evidence="7">
    <location>
        <begin position="44"/>
        <end position="159"/>
    </location>
</feature>
<organism evidence="8">
    <name type="scientific">Ignavibacterium album</name>
    <dbReference type="NCBI Taxonomy" id="591197"/>
    <lineage>
        <taxon>Bacteria</taxon>
        <taxon>Pseudomonadati</taxon>
        <taxon>Ignavibacteriota</taxon>
        <taxon>Ignavibacteria</taxon>
        <taxon>Ignavibacteriales</taxon>
        <taxon>Ignavibacteriaceae</taxon>
        <taxon>Ignavibacterium</taxon>
    </lineage>
</organism>
<dbReference type="EMBL" id="DSUJ01000002">
    <property type="protein sequence ID" value="HFI90108.1"/>
    <property type="molecule type" value="Genomic_DNA"/>
</dbReference>
<feature type="transmembrane region" description="Helical" evidence="6">
    <location>
        <begin position="301"/>
        <end position="318"/>
    </location>
</feature>
<proteinExistence type="predicted"/>
<dbReference type="PANTHER" id="PTHR43646">
    <property type="entry name" value="GLYCOSYLTRANSFERASE"/>
    <property type="match status" value="1"/>
</dbReference>
<keyword evidence="5 6" id="KW-0472">Membrane</keyword>
<accession>A0A7V3E6D1</accession>
<evidence type="ECO:0000256" key="3">
    <source>
        <dbReference type="ARBA" id="ARBA00022676"/>
    </source>
</evidence>
<dbReference type="InterPro" id="IPR029044">
    <property type="entry name" value="Nucleotide-diphossugar_trans"/>
</dbReference>
<feature type="transmembrane region" description="Helical" evidence="6">
    <location>
        <begin position="169"/>
        <end position="189"/>
    </location>
</feature>
<feature type="transmembrane region" description="Helical" evidence="6">
    <location>
        <begin position="275"/>
        <end position="295"/>
    </location>
</feature>